<dbReference type="InterPro" id="IPR036691">
    <property type="entry name" value="Endo/exonu/phosph_ase_sf"/>
</dbReference>
<organism evidence="2 3">
    <name type="scientific">Paraburkholderia pallida</name>
    <dbReference type="NCBI Taxonomy" id="2547399"/>
    <lineage>
        <taxon>Bacteria</taxon>
        <taxon>Pseudomonadati</taxon>
        <taxon>Pseudomonadota</taxon>
        <taxon>Betaproteobacteria</taxon>
        <taxon>Burkholderiales</taxon>
        <taxon>Burkholderiaceae</taxon>
        <taxon>Paraburkholderia</taxon>
    </lineage>
</organism>
<feature type="domain" description="Endonuclease/exonuclease/phosphatase" evidence="1">
    <location>
        <begin position="7"/>
        <end position="192"/>
    </location>
</feature>
<dbReference type="InterPro" id="IPR005135">
    <property type="entry name" value="Endo/exonuclease/phosphatase"/>
</dbReference>
<dbReference type="RefSeq" id="WP_134756286.1">
    <property type="nucleotide sequence ID" value="NZ_CP038150.1"/>
</dbReference>
<protein>
    <submittedName>
        <fullName evidence="2">Endonuclease/exonuclease/phosphatase family protein</fullName>
    </submittedName>
</protein>
<dbReference type="GO" id="GO:0004527">
    <property type="term" value="F:exonuclease activity"/>
    <property type="evidence" value="ECO:0007669"/>
    <property type="project" value="UniProtKB-KW"/>
</dbReference>
<accession>A0A4P7CYY5</accession>
<keyword evidence="2" id="KW-0378">Hydrolase</keyword>
<keyword evidence="2" id="KW-0269">Exonuclease</keyword>
<keyword evidence="2" id="KW-0255">Endonuclease</keyword>
<reference evidence="2 3" key="1">
    <citation type="submission" date="2019-03" db="EMBL/GenBank/DDBJ databases">
        <title>Paraburkholderia sp. 7MH5, isolated from subtropical forest soil.</title>
        <authorList>
            <person name="Gao Z.-H."/>
            <person name="Qiu L.-H."/>
        </authorList>
    </citation>
    <scope>NUCLEOTIDE SEQUENCE [LARGE SCALE GENOMIC DNA]</scope>
    <source>
        <strain evidence="2 3">7MH5</strain>
    </source>
</reference>
<dbReference type="GO" id="GO:0004519">
    <property type="term" value="F:endonuclease activity"/>
    <property type="evidence" value="ECO:0007669"/>
    <property type="project" value="UniProtKB-KW"/>
</dbReference>
<keyword evidence="3" id="KW-1185">Reference proteome</keyword>
<dbReference type="Pfam" id="PF03372">
    <property type="entry name" value="Exo_endo_phos"/>
    <property type="match status" value="1"/>
</dbReference>
<dbReference type="SUPFAM" id="SSF56219">
    <property type="entry name" value="DNase I-like"/>
    <property type="match status" value="1"/>
</dbReference>
<evidence type="ECO:0000259" key="1">
    <source>
        <dbReference type="Pfam" id="PF03372"/>
    </source>
</evidence>
<dbReference type="Gene3D" id="3.60.10.10">
    <property type="entry name" value="Endonuclease/exonuclease/phosphatase"/>
    <property type="match status" value="1"/>
</dbReference>
<dbReference type="Proteomes" id="UP000295727">
    <property type="component" value="Chromosome 3"/>
</dbReference>
<dbReference type="EMBL" id="CP038150">
    <property type="protein sequence ID" value="QBR01541.1"/>
    <property type="molecule type" value="Genomic_DNA"/>
</dbReference>
<keyword evidence="2" id="KW-0540">Nuclease</keyword>
<dbReference type="OrthoDB" id="9793162at2"/>
<evidence type="ECO:0000313" key="3">
    <source>
        <dbReference type="Proteomes" id="UP000295727"/>
    </source>
</evidence>
<name>A0A4P7CYY5_9BURK</name>
<evidence type="ECO:0000313" key="2">
    <source>
        <dbReference type="EMBL" id="QBR01541.1"/>
    </source>
</evidence>
<dbReference type="AlphaFoldDB" id="A0A4P7CYY5"/>
<proteinExistence type="predicted"/>
<sequence length="277" mass="30695">MRLKVFTWNMQRGGSIGTPRSATQKERYDARKKILLALCKWGDVGFITEAGKDLVAAVTTPNHTSAQLPMGYGWWNCSQKADGQKGKNDCKNLLFSKRILRNKEVNFRSGADDCYRFPAAGYFDDPGDGARVLLITLHATSGGGGGVNSNELLDHLDETPRMRHRADVVLVGGDMNCNHRHFAMPTDNTHQSGSKLDGFVYEVYDDNDANFVVRIEQPEVATFAGNARLVETGDPLGYFLKKGTTWVRVSDHAPVLAEVEIALSKKRKRVDSDDESD</sequence>
<gene>
    <name evidence="2" type="ORF">E1956_30645</name>
</gene>
<dbReference type="KEGG" id="ppai:E1956_30645"/>